<dbReference type="Proteomes" id="UP000177501">
    <property type="component" value="Unassembled WGS sequence"/>
</dbReference>
<feature type="transmembrane region" description="Helical" evidence="1">
    <location>
        <begin position="180"/>
        <end position="198"/>
    </location>
</feature>
<feature type="transmembrane region" description="Helical" evidence="1">
    <location>
        <begin position="243"/>
        <end position="262"/>
    </location>
</feature>
<dbReference type="AlphaFoldDB" id="A0A1F8BAS9"/>
<name>A0A1F8BAS9_9BACT</name>
<keyword evidence="1" id="KW-0812">Transmembrane</keyword>
<feature type="transmembrane region" description="Helical" evidence="1">
    <location>
        <begin position="377"/>
        <end position="395"/>
    </location>
</feature>
<keyword evidence="1" id="KW-0472">Membrane</keyword>
<proteinExistence type="predicted"/>
<accession>A0A1F8BAS9</accession>
<feature type="transmembrane region" description="Helical" evidence="1">
    <location>
        <begin position="282"/>
        <end position="303"/>
    </location>
</feature>
<comment type="caution">
    <text evidence="2">The sequence shown here is derived from an EMBL/GenBank/DDBJ whole genome shotgun (WGS) entry which is preliminary data.</text>
</comment>
<sequence length="423" mass="48905">MPKKYTLLFIFASIIFLGHFLFSGQAIYGDGIDYWAYLPSIYFDHDIDFQNEYRHVYNPENNNSYNPEKAPEIQKTRYTSIGKTDNPHPPGTAIVWFPAFVSADAISAIFNFPRTGYANTYQIIVGLWSILLTTFALYLNEQIVYKLIKDRKIALIATLGIFFATPLLYYGSYDILNSHFVSFFFSSLTLYLILVKPIELKSALLIGISIGLATLVRIQETLLLIPTFIYFYLHKDLRVKLPVIFFIWLILTLPLGFLWLYLYGYPLPETYTAFGKNEWLKFGSLFHFTNGLFFRTPIILLSLFGLKQLIQKEKLVLWVFATFFILQYILITFQGGWEAAAYGGRMYISTLPLFTILLAFALKLIKQKWSMKLATSMVILFSIVNMLSIASFVLFEKEVNSGRKRGLEEQTQEKVLKIINNFF</sequence>
<feature type="transmembrane region" description="Helical" evidence="1">
    <location>
        <begin position="93"/>
        <end position="112"/>
    </location>
</feature>
<evidence type="ECO:0000256" key="1">
    <source>
        <dbReference type="SAM" id="Phobius"/>
    </source>
</evidence>
<feature type="transmembrane region" description="Helical" evidence="1">
    <location>
        <begin position="346"/>
        <end position="365"/>
    </location>
</feature>
<keyword evidence="1" id="KW-1133">Transmembrane helix</keyword>
<feature type="transmembrane region" description="Helical" evidence="1">
    <location>
        <begin position="204"/>
        <end position="231"/>
    </location>
</feature>
<evidence type="ECO:0008006" key="4">
    <source>
        <dbReference type="Google" id="ProtNLM"/>
    </source>
</evidence>
<evidence type="ECO:0000313" key="2">
    <source>
        <dbReference type="EMBL" id="OGM61154.1"/>
    </source>
</evidence>
<feature type="transmembrane region" description="Helical" evidence="1">
    <location>
        <begin position="153"/>
        <end position="173"/>
    </location>
</feature>
<organism evidence="2 3">
    <name type="scientific">Candidatus Woesebacteria bacterium RIFCSPLOWO2_01_FULL_37_19</name>
    <dbReference type="NCBI Taxonomy" id="1802514"/>
    <lineage>
        <taxon>Bacteria</taxon>
        <taxon>Candidatus Woeseibacteriota</taxon>
    </lineage>
</organism>
<evidence type="ECO:0000313" key="3">
    <source>
        <dbReference type="Proteomes" id="UP000177501"/>
    </source>
</evidence>
<protein>
    <recommendedName>
        <fullName evidence="4">Glycosyltransferase RgtA/B/C/D-like domain-containing protein</fullName>
    </recommendedName>
</protein>
<feature type="transmembrane region" description="Helical" evidence="1">
    <location>
        <begin position="315"/>
        <end position="334"/>
    </location>
</feature>
<dbReference type="EMBL" id="MGHA01000008">
    <property type="protein sequence ID" value="OGM61154.1"/>
    <property type="molecule type" value="Genomic_DNA"/>
</dbReference>
<dbReference type="STRING" id="1802514.A2955_00215"/>
<reference evidence="2 3" key="1">
    <citation type="journal article" date="2016" name="Nat. Commun.">
        <title>Thousands of microbial genomes shed light on interconnected biogeochemical processes in an aquifer system.</title>
        <authorList>
            <person name="Anantharaman K."/>
            <person name="Brown C.T."/>
            <person name="Hug L.A."/>
            <person name="Sharon I."/>
            <person name="Castelle C.J."/>
            <person name="Probst A.J."/>
            <person name="Thomas B.C."/>
            <person name="Singh A."/>
            <person name="Wilkins M.J."/>
            <person name="Karaoz U."/>
            <person name="Brodie E.L."/>
            <person name="Williams K.H."/>
            <person name="Hubbard S.S."/>
            <person name="Banfield J.F."/>
        </authorList>
    </citation>
    <scope>NUCLEOTIDE SEQUENCE [LARGE SCALE GENOMIC DNA]</scope>
</reference>
<gene>
    <name evidence="2" type="ORF">A2955_00215</name>
</gene>
<feature type="transmembrane region" description="Helical" evidence="1">
    <location>
        <begin position="119"/>
        <end position="138"/>
    </location>
</feature>